<accession>A0ABT6D831</accession>
<dbReference type="RefSeq" id="WP_178942492.1">
    <property type="nucleotide sequence ID" value="NZ_JAIWJF010000003.1"/>
</dbReference>
<gene>
    <name evidence="3" type="ORF">NNA32_01650</name>
</gene>
<comment type="caution">
    <text evidence="3">The sequence shown here is derived from an EMBL/GenBank/DDBJ whole genome shotgun (WGS) entry which is preliminary data.</text>
</comment>
<proteinExistence type="predicted"/>
<evidence type="ECO:0000313" key="4">
    <source>
        <dbReference type="Proteomes" id="UP001152867"/>
    </source>
</evidence>
<organism evidence="3 4">
    <name type="scientific">Furfurilactobacillus milii</name>
    <dbReference type="NCBI Taxonomy" id="2888272"/>
    <lineage>
        <taxon>Bacteria</taxon>
        <taxon>Bacillati</taxon>
        <taxon>Bacillota</taxon>
        <taxon>Bacilli</taxon>
        <taxon>Lactobacillales</taxon>
        <taxon>Lactobacillaceae</taxon>
        <taxon>Furfurilactobacillus</taxon>
    </lineage>
</organism>
<name>A0ABT6D831_9LACO</name>
<sequence>MKHNVKPFSLRVFRYGMLILIATIVVASLIFAIWPVPFKSGATVSSQSPKSLVNDQSSSASSSRARGTDATVTSNVDESSSDAPYTPSLIPSDNDATVMIPKIQQFFRDYQDYTTGGYADGIRANKMRLNANENIVDGLILPGKQDEYDDSSIVGTFTLIREPIVIQSVHTKNYYTVEVDYTCTVNKNTSKHADVYKVSVANNKIATMYEKGTRVF</sequence>
<keyword evidence="2" id="KW-1133">Transmembrane helix</keyword>
<feature type="compositionally biased region" description="Polar residues" evidence="1">
    <location>
        <begin position="43"/>
        <end position="56"/>
    </location>
</feature>
<feature type="compositionally biased region" description="Polar residues" evidence="1">
    <location>
        <begin position="70"/>
        <end position="90"/>
    </location>
</feature>
<keyword evidence="2" id="KW-0472">Membrane</keyword>
<evidence type="ECO:0000256" key="1">
    <source>
        <dbReference type="SAM" id="MobiDB-lite"/>
    </source>
</evidence>
<reference evidence="3" key="1">
    <citation type="submission" date="2022-06" db="EMBL/GenBank/DDBJ databases">
        <title>Antifungal cultures and metabolites of lactic acid bacteria for use in dairy fermentations.</title>
        <authorList>
            <person name="Zhao Z."/>
            <person name="Gaenzle M."/>
        </authorList>
    </citation>
    <scope>NUCLEOTIDE SEQUENCE</scope>
    <source>
        <strain evidence="3">FUA3126</strain>
    </source>
</reference>
<feature type="transmembrane region" description="Helical" evidence="2">
    <location>
        <begin position="12"/>
        <end position="34"/>
    </location>
</feature>
<keyword evidence="2" id="KW-0812">Transmembrane</keyword>
<dbReference type="Proteomes" id="UP001152867">
    <property type="component" value="Unassembled WGS sequence"/>
</dbReference>
<keyword evidence="4" id="KW-1185">Reference proteome</keyword>
<evidence type="ECO:0000313" key="3">
    <source>
        <dbReference type="EMBL" id="MDF9912947.1"/>
    </source>
</evidence>
<evidence type="ECO:0000256" key="2">
    <source>
        <dbReference type="SAM" id="Phobius"/>
    </source>
</evidence>
<feature type="region of interest" description="Disordered" evidence="1">
    <location>
        <begin position="43"/>
        <end position="90"/>
    </location>
</feature>
<dbReference type="EMBL" id="JANDJP010000001">
    <property type="protein sequence ID" value="MDF9912947.1"/>
    <property type="molecule type" value="Genomic_DNA"/>
</dbReference>
<protein>
    <submittedName>
        <fullName evidence="3">Uncharacterized protein</fullName>
    </submittedName>
</protein>